<gene>
    <name evidence="1" type="ORF">SCALOS_LOCUS7038</name>
</gene>
<comment type="caution">
    <text evidence="1">The sequence shown here is derived from an EMBL/GenBank/DDBJ whole genome shotgun (WGS) entry which is preliminary data.</text>
</comment>
<evidence type="ECO:0000313" key="1">
    <source>
        <dbReference type="EMBL" id="CAG8604283.1"/>
    </source>
</evidence>
<feature type="non-terminal residue" evidence="1">
    <location>
        <position position="1"/>
    </location>
</feature>
<proteinExistence type="predicted"/>
<protein>
    <submittedName>
        <fullName evidence="1">1669_t:CDS:1</fullName>
    </submittedName>
</protein>
<dbReference type="Proteomes" id="UP000789860">
    <property type="component" value="Unassembled WGS sequence"/>
</dbReference>
<accession>A0ACA9MPL9</accession>
<dbReference type="EMBL" id="CAJVPM010014915">
    <property type="protein sequence ID" value="CAG8604283.1"/>
    <property type="molecule type" value="Genomic_DNA"/>
</dbReference>
<name>A0ACA9MPL9_9GLOM</name>
<sequence length="71" mass="8161">KYLEEALLFTRLLILDTLSALNASQRDKALKLFISSHQLAPKTDFVFGGELQEIIKKGNREAKFFNDTLYQ</sequence>
<reference evidence="1" key="1">
    <citation type="submission" date="2021-06" db="EMBL/GenBank/DDBJ databases">
        <authorList>
            <person name="Kallberg Y."/>
            <person name="Tangrot J."/>
            <person name="Rosling A."/>
        </authorList>
    </citation>
    <scope>NUCLEOTIDE SEQUENCE</scope>
    <source>
        <strain evidence="1">AU212A</strain>
    </source>
</reference>
<organism evidence="1 2">
    <name type="scientific">Scutellospora calospora</name>
    <dbReference type="NCBI Taxonomy" id="85575"/>
    <lineage>
        <taxon>Eukaryota</taxon>
        <taxon>Fungi</taxon>
        <taxon>Fungi incertae sedis</taxon>
        <taxon>Mucoromycota</taxon>
        <taxon>Glomeromycotina</taxon>
        <taxon>Glomeromycetes</taxon>
        <taxon>Diversisporales</taxon>
        <taxon>Gigasporaceae</taxon>
        <taxon>Scutellospora</taxon>
    </lineage>
</organism>
<evidence type="ECO:0000313" key="2">
    <source>
        <dbReference type="Proteomes" id="UP000789860"/>
    </source>
</evidence>
<keyword evidence="2" id="KW-1185">Reference proteome</keyword>